<sequence length="146" mass="16298">MSPPKSCEINGPRPSPLLIHKDSRLIRKPQLRQPVIIYTHSPKIIHTHPKDFMALVQRLTGFTPPPPPSLPLSLSLPDRNSNDNESSSSSEEENECGDQKQSVVQRQTNPSLLRYSSDLTPPFSSPALLNSLSPSFMEFLKALPEF</sequence>
<name>A0ABP0Y8S5_9ROSI</name>
<keyword evidence="4" id="KW-1185">Reference proteome</keyword>
<organism evidence="3 4">
    <name type="scientific">Citrullus colocynthis</name>
    <name type="common">colocynth</name>
    <dbReference type="NCBI Taxonomy" id="252529"/>
    <lineage>
        <taxon>Eukaryota</taxon>
        <taxon>Viridiplantae</taxon>
        <taxon>Streptophyta</taxon>
        <taxon>Embryophyta</taxon>
        <taxon>Tracheophyta</taxon>
        <taxon>Spermatophyta</taxon>
        <taxon>Magnoliopsida</taxon>
        <taxon>eudicotyledons</taxon>
        <taxon>Gunneridae</taxon>
        <taxon>Pentapetalae</taxon>
        <taxon>rosids</taxon>
        <taxon>fabids</taxon>
        <taxon>Cucurbitales</taxon>
        <taxon>Cucurbitaceae</taxon>
        <taxon>Benincaseae</taxon>
        <taxon>Citrullus</taxon>
    </lineage>
</organism>
<evidence type="ECO:0000256" key="1">
    <source>
        <dbReference type="SAM" id="MobiDB-lite"/>
    </source>
</evidence>
<evidence type="ECO:0000259" key="2">
    <source>
        <dbReference type="Pfam" id="PF05678"/>
    </source>
</evidence>
<accession>A0ABP0Y8S5</accession>
<dbReference type="PANTHER" id="PTHR33143:SF63">
    <property type="entry name" value="F16F4.1 PROTEIN"/>
    <property type="match status" value="1"/>
</dbReference>
<protein>
    <recommendedName>
        <fullName evidence="2">VQ domain-containing protein</fullName>
    </recommendedName>
</protein>
<dbReference type="PANTHER" id="PTHR33143">
    <property type="entry name" value="F16F4.1 PROTEIN-RELATED"/>
    <property type="match status" value="1"/>
</dbReference>
<dbReference type="EMBL" id="OZ021737">
    <property type="protein sequence ID" value="CAK9316875.1"/>
    <property type="molecule type" value="Genomic_DNA"/>
</dbReference>
<gene>
    <name evidence="3" type="ORF">CITCOLO1_LOCUS8754</name>
</gene>
<dbReference type="InterPro" id="IPR039607">
    <property type="entry name" value="VQ_8/17/18/20/21/25"/>
</dbReference>
<evidence type="ECO:0000313" key="3">
    <source>
        <dbReference type="EMBL" id="CAK9316875.1"/>
    </source>
</evidence>
<evidence type="ECO:0000313" key="4">
    <source>
        <dbReference type="Proteomes" id="UP001642487"/>
    </source>
</evidence>
<proteinExistence type="predicted"/>
<feature type="compositionally biased region" description="Low complexity" evidence="1">
    <location>
        <begin position="71"/>
        <end position="89"/>
    </location>
</feature>
<feature type="domain" description="VQ" evidence="2">
    <location>
        <begin position="39"/>
        <end position="61"/>
    </location>
</feature>
<dbReference type="Pfam" id="PF05678">
    <property type="entry name" value="VQ"/>
    <property type="match status" value="1"/>
</dbReference>
<feature type="region of interest" description="Disordered" evidence="1">
    <location>
        <begin position="59"/>
        <end position="120"/>
    </location>
</feature>
<feature type="compositionally biased region" description="Polar residues" evidence="1">
    <location>
        <begin position="99"/>
        <end position="111"/>
    </location>
</feature>
<dbReference type="InterPro" id="IPR008889">
    <property type="entry name" value="VQ"/>
</dbReference>
<dbReference type="Proteomes" id="UP001642487">
    <property type="component" value="Chromosome 3"/>
</dbReference>
<reference evidence="3 4" key="1">
    <citation type="submission" date="2024-03" db="EMBL/GenBank/DDBJ databases">
        <authorList>
            <person name="Gkanogiannis A."/>
            <person name="Becerra Lopez-Lavalle L."/>
        </authorList>
    </citation>
    <scope>NUCLEOTIDE SEQUENCE [LARGE SCALE GENOMIC DNA]</scope>
</reference>